<dbReference type="EMBL" id="CACRTO010000044">
    <property type="protein sequence ID" value="VYU58809.1"/>
    <property type="molecule type" value="Genomic_DNA"/>
</dbReference>
<proteinExistence type="predicted"/>
<dbReference type="PANTHER" id="PTHR10937">
    <property type="entry name" value="GLUCOSAMINE--FRUCTOSE-6-PHOSPHATE AMINOTRANSFERASE, ISOMERIZING"/>
    <property type="match status" value="1"/>
</dbReference>
<dbReference type="InterPro" id="IPR046348">
    <property type="entry name" value="SIS_dom_sf"/>
</dbReference>
<dbReference type="EC" id="2.6.1.16" evidence="3"/>
<reference evidence="3" key="1">
    <citation type="submission" date="2019-11" db="EMBL/GenBank/DDBJ databases">
        <authorList>
            <person name="Feng L."/>
        </authorList>
    </citation>
    <scope>NUCLEOTIDE SEQUENCE</scope>
    <source>
        <strain evidence="3">CTertiumLFYP3</strain>
    </source>
</reference>
<dbReference type="Gene3D" id="3.40.50.10490">
    <property type="entry name" value="Glucose-6-phosphate isomerase like protein, domain 1"/>
    <property type="match status" value="2"/>
</dbReference>
<keyword evidence="3" id="KW-0032">Aminotransferase</keyword>
<dbReference type="RefSeq" id="WP_156627424.1">
    <property type="nucleotide sequence ID" value="NZ_CACRTO010000044.1"/>
</dbReference>
<feature type="domain" description="SIS" evidence="2">
    <location>
        <begin position="28"/>
        <end position="169"/>
    </location>
</feature>
<dbReference type="AlphaFoldDB" id="A0A6N3G5A0"/>
<evidence type="ECO:0000259" key="2">
    <source>
        <dbReference type="PROSITE" id="PS51464"/>
    </source>
</evidence>
<dbReference type="GO" id="GO:0004360">
    <property type="term" value="F:glutamine-fructose-6-phosphate transaminase (isomerizing) activity"/>
    <property type="evidence" value="ECO:0007669"/>
    <property type="project" value="UniProtKB-EC"/>
</dbReference>
<accession>A0A6N3G5A0</accession>
<sequence length="355" mass="40141">MNMLDYINETQQSCINIIKNRKEVTNKISTVLSDKKINRIVLVASGSSFNAMNSVKFFIEEYLKVEVVIVVPYMFEHYDNSFNENSIVIGVSQSGRSTSTINAMKLAKKKGLITFVITLNTKSEITKYVDNVIDLGCGVETVEYVTKGYTATVLNMMLIALEGALARGSITEEEYSELLKQIELTVLGMHNIIDRSEEFFKNNKDDFKDAERLMVIGYGSNYGTALEGALKIGETVRIPATGYEVEEFMHGPYLELTDKHLVIFIDSNGRVKDRILHLNNYINMVTEKAYLISNTSQGKIDKEIIVDFEGNEFINPLELAIPFQVFAYRMCEARGIDLTVEPLADFERTLKSKVF</sequence>
<evidence type="ECO:0000256" key="1">
    <source>
        <dbReference type="ARBA" id="ARBA00022737"/>
    </source>
</evidence>
<dbReference type="GO" id="GO:0006047">
    <property type="term" value="P:UDP-N-acetylglucosamine metabolic process"/>
    <property type="evidence" value="ECO:0007669"/>
    <property type="project" value="TreeGrafter"/>
</dbReference>
<feature type="domain" description="SIS" evidence="2">
    <location>
        <begin position="203"/>
        <end position="341"/>
    </location>
</feature>
<keyword evidence="1" id="KW-0677">Repeat</keyword>
<dbReference type="Pfam" id="PF01380">
    <property type="entry name" value="SIS"/>
    <property type="match status" value="2"/>
</dbReference>
<gene>
    <name evidence="3" type="primary">glmS_4</name>
    <name evidence="3" type="ORF">CTLFYP3_02984</name>
</gene>
<dbReference type="GO" id="GO:0006002">
    <property type="term" value="P:fructose 6-phosphate metabolic process"/>
    <property type="evidence" value="ECO:0007669"/>
    <property type="project" value="TreeGrafter"/>
</dbReference>
<name>A0A6N3G5A0_9CLOT</name>
<dbReference type="GO" id="GO:0006487">
    <property type="term" value="P:protein N-linked glycosylation"/>
    <property type="evidence" value="ECO:0007669"/>
    <property type="project" value="TreeGrafter"/>
</dbReference>
<keyword evidence="3" id="KW-0808">Transferase</keyword>
<evidence type="ECO:0000313" key="3">
    <source>
        <dbReference type="EMBL" id="VYU58809.1"/>
    </source>
</evidence>
<dbReference type="InterPro" id="IPR035466">
    <property type="entry name" value="GlmS/AgaS_SIS"/>
</dbReference>
<dbReference type="PROSITE" id="PS51464">
    <property type="entry name" value="SIS"/>
    <property type="match status" value="2"/>
</dbReference>
<protein>
    <submittedName>
        <fullName evidence="3">Glutamine--fructose-6-phosphate aminotransferase [isomerizing]</fullName>
        <ecNumber evidence="3">2.6.1.16</ecNumber>
    </submittedName>
</protein>
<dbReference type="CDD" id="cd05009">
    <property type="entry name" value="SIS_GlmS_GlmD_2"/>
    <property type="match status" value="1"/>
</dbReference>
<dbReference type="PANTHER" id="PTHR10937:SF17">
    <property type="entry name" value="GLUCOSAMINE-FRUCTOSE-6-PHOSPHATE AMINOTRANSFERASE"/>
    <property type="match status" value="1"/>
</dbReference>
<dbReference type="SUPFAM" id="SSF53697">
    <property type="entry name" value="SIS domain"/>
    <property type="match status" value="1"/>
</dbReference>
<dbReference type="GO" id="GO:0097367">
    <property type="term" value="F:carbohydrate derivative binding"/>
    <property type="evidence" value="ECO:0007669"/>
    <property type="project" value="InterPro"/>
</dbReference>
<organism evidence="3">
    <name type="scientific">Clostridium tertium</name>
    <dbReference type="NCBI Taxonomy" id="1559"/>
    <lineage>
        <taxon>Bacteria</taxon>
        <taxon>Bacillati</taxon>
        <taxon>Bacillota</taxon>
        <taxon>Clostridia</taxon>
        <taxon>Eubacteriales</taxon>
        <taxon>Clostridiaceae</taxon>
        <taxon>Clostridium</taxon>
    </lineage>
</organism>
<dbReference type="InterPro" id="IPR035490">
    <property type="entry name" value="GlmS/FrlB_SIS"/>
</dbReference>
<dbReference type="CDD" id="cd05008">
    <property type="entry name" value="SIS_GlmS_GlmD_1"/>
    <property type="match status" value="1"/>
</dbReference>
<dbReference type="InterPro" id="IPR001347">
    <property type="entry name" value="SIS_dom"/>
</dbReference>